<dbReference type="Proteomes" id="UP000275652">
    <property type="component" value="Unassembled WGS sequence"/>
</dbReference>
<feature type="domain" description="Acetyl-coenzyme A synthetase N-terminal" evidence="1">
    <location>
        <begin position="30"/>
        <end position="65"/>
    </location>
</feature>
<accession>A0A9X8DPT3</accession>
<comment type="caution">
    <text evidence="2">The sequence shown here is derived from an EMBL/GenBank/DDBJ whole genome shotgun (WGS) entry which is preliminary data.</text>
</comment>
<dbReference type="InterPro" id="IPR032387">
    <property type="entry name" value="ACAS_N"/>
</dbReference>
<dbReference type="EMBL" id="QUTI01035785">
    <property type="protein sequence ID" value="RLO01608.1"/>
    <property type="molecule type" value="Genomic_DNA"/>
</dbReference>
<evidence type="ECO:0000313" key="3">
    <source>
        <dbReference type="Proteomes" id="UP000275652"/>
    </source>
</evidence>
<reference evidence="2 3" key="1">
    <citation type="journal article" date="2018" name="J. Invertebr. Pathol.">
        <title>New genotyping method for the causative agent of crayfish plague (Aphanomyces astaci) based on whole genome data.</title>
        <authorList>
            <person name="Minardi D."/>
            <person name="Studholme D.J."/>
            <person name="van der Giezen M."/>
            <person name="Pretto T."/>
            <person name="Oidtmann B."/>
        </authorList>
    </citation>
    <scope>NUCLEOTIDE SEQUENCE [LARGE SCALE GENOMIC DNA]</scope>
    <source>
        <strain evidence="2 3">KB13</strain>
    </source>
</reference>
<evidence type="ECO:0000313" key="2">
    <source>
        <dbReference type="EMBL" id="RLO01608.1"/>
    </source>
</evidence>
<gene>
    <name evidence="2" type="ORF">DYB28_005221</name>
</gene>
<evidence type="ECO:0000259" key="1">
    <source>
        <dbReference type="Pfam" id="PF16177"/>
    </source>
</evidence>
<protein>
    <recommendedName>
        <fullName evidence="1">Acetyl-coenzyme A synthetase N-terminal domain-containing protein</fullName>
    </recommendedName>
</protein>
<dbReference type="AlphaFoldDB" id="A0A9X8DPT3"/>
<feature type="non-terminal residue" evidence="2">
    <location>
        <position position="66"/>
    </location>
</feature>
<organism evidence="2 3">
    <name type="scientific">Aphanomyces astaci</name>
    <name type="common">Crayfish plague agent</name>
    <dbReference type="NCBI Taxonomy" id="112090"/>
    <lineage>
        <taxon>Eukaryota</taxon>
        <taxon>Sar</taxon>
        <taxon>Stramenopiles</taxon>
        <taxon>Oomycota</taxon>
        <taxon>Saprolegniomycetes</taxon>
        <taxon>Saprolegniales</taxon>
        <taxon>Verrucalvaceae</taxon>
        <taxon>Aphanomyces</taxon>
    </lineage>
</organism>
<name>A0A9X8DPT3_APHAT</name>
<proteinExistence type="predicted"/>
<sequence length="66" mass="7843">MANPDKDHPKAYDVIDRVAKNAHIQGIDAYKSEYKRSTENTDEYWAEKARENILWFRDFDQTKNGH</sequence>
<dbReference type="Pfam" id="PF16177">
    <property type="entry name" value="ACAS_N"/>
    <property type="match status" value="1"/>
</dbReference>